<dbReference type="KEGG" id="cel:CELE_W05E10.2"/>
<dbReference type="DIP" id="DIP-24837N"/>
<keyword evidence="1" id="KW-0812">Transmembrane</keyword>
<evidence type="ECO:0000313" key="2">
    <source>
        <dbReference type="EMBL" id="CAB01248.3"/>
    </source>
</evidence>
<organism evidence="2 3">
    <name type="scientific">Caenorhabditis elegans</name>
    <dbReference type="NCBI Taxonomy" id="6239"/>
    <lineage>
        <taxon>Eukaryota</taxon>
        <taxon>Metazoa</taxon>
        <taxon>Ecdysozoa</taxon>
        <taxon>Nematoda</taxon>
        <taxon>Chromadorea</taxon>
        <taxon>Rhabditida</taxon>
        <taxon>Rhabditina</taxon>
        <taxon>Rhabditomorpha</taxon>
        <taxon>Rhabditoidea</taxon>
        <taxon>Rhabditidae</taxon>
        <taxon>Peloderinae</taxon>
        <taxon>Caenorhabditis</taxon>
    </lineage>
</organism>
<feature type="transmembrane region" description="Helical" evidence="1">
    <location>
        <begin position="67"/>
        <end position="89"/>
    </location>
</feature>
<proteinExistence type="predicted"/>
<dbReference type="GeneID" id="189214"/>
<dbReference type="RefSeq" id="NP_505956.3">
    <property type="nucleotide sequence ID" value="NM_073555.3"/>
</dbReference>
<keyword evidence="3" id="KW-1185">Reference proteome</keyword>
<dbReference type="Bgee" id="WBGene00012281">
    <property type="expression patterns" value="Expressed in pharyngeal muscle cell (C elegans) and 3 other cell types or tissues"/>
</dbReference>
<accession>Q23174</accession>
<dbReference type="EMBL" id="BX284605">
    <property type="protein sequence ID" value="CAB01248.3"/>
    <property type="molecule type" value="Genomic_DNA"/>
</dbReference>
<evidence type="ECO:0000313" key="3">
    <source>
        <dbReference type="Proteomes" id="UP000001940"/>
    </source>
</evidence>
<dbReference type="Proteomes" id="UP000001940">
    <property type="component" value="Chromosome V"/>
</dbReference>
<dbReference type="UCSC" id="W05E10.2">
    <property type="organism name" value="c. elegans"/>
</dbReference>
<gene>
    <name evidence="2" type="ORF">CELE_W05E10.2</name>
    <name evidence="2 4" type="ORF">W05E10.2</name>
</gene>
<dbReference type="WormBase" id="W05E10.2">
    <property type="protein sequence ID" value="CE45285"/>
    <property type="gene ID" value="WBGene00012281"/>
</dbReference>
<dbReference type="HOGENOM" id="CLU_1961563_0_0_1"/>
<protein>
    <submittedName>
        <fullName evidence="2">Uncharacterized protein</fullName>
    </submittedName>
</protein>
<dbReference type="InParanoid" id="Q23174"/>
<dbReference type="AlphaFoldDB" id="Q23174"/>
<sequence>MTSTSSELFNTSSALPRRRAHYSDLIHSPHIFRVADSEDTRMEKITEFVLNGQEEASDDDANGQLDWILAGIICIVCIAFLVIAVKICYNYSKKFPESSEKEHESIENFNRRAISTKGTRGHVRYSVA</sequence>
<dbReference type="CTD" id="189214"/>
<reference evidence="2 3" key="1">
    <citation type="journal article" date="1998" name="Science">
        <title>Genome sequence of the nematode C. elegans: a platform for investigating biology.</title>
        <authorList>
            <consortium name="The C. elegans sequencing consortium"/>
            <person name="Sulson J.E."/>
            <person name="Waterston R."/>
        </authorList>
    </citation>
    <scope>NUCLEOTIDE SEQUENCE [LARGE SCALE GENOMIC DNA]</scope>
    <source>
        <strain evidence="2 3">Bristol N2</strain>
    </source>
</reference>
<evidence type="ECO:0000313" key="4">
    <source>
        <dbReference type="WormBase" id="W05E10.2"/>
    </source>
</evidence>
<name>Q23174_CAEEL</name>
<dbReference type="PaxDb" id="6239-W05E10.2"/>
<dbReference type="FunCoup" id="Q23174">
    <property type="interactions" value="282"/>
</dbReference>
<dbReference type="OrthoDB" id="5796343at2759"/>
<dbReference type="eggNOG" id="ENOG502R2ZD">
    <property type="taxonomic scope" value="Eukaryota"/>
</dbReference>
<dbReference type="STRING" id="6239.W05E10.2.1"/>
<keyword evidence="1" id="KW-1133">Transmembrane helix</keyword>
<dbReference type="OMA" id="NFNRRAI"/>
<keyword evidence="1" id="KW-0472">Membrane</keyword>
<dbReference type="SMR" id="Q23174"/>
<evidence type="ECO:0000256" key="1">
    <source>
        <dbReference type="SAM" id="Phobius"/>
    </source>
</evidence>
<dbReference type="AGR" id="WB:WBGene00012281"/>